<dbReference type="EMBL" id="JBHTMY010000002">
    <property type="protein sequence ID" value="MFD1315301.1"/>
    <property type="molecule type" value="Genomic_DNA"/>
</dbReference>
<name>A0ABW3Y268_9FLAO</name>
<sequence length="136" mass="15783">MKKVGIWIDQKAANVISIEENQEKTQTIYSEIESRERFPGEGKQFGRFGDQYLVKEKKQTNQFNQQLKKYLSTVVDAVKDSDEILVFGPAQTKKELEKLLLEKPDLTSKLNAVISAEQMTDNQKVAYVRDYFKKMK</sequence>
<accession>A0ABW3Y268</accession>
<evidence type="ECO:0000313" key="2">
    <source>
        <dbReference type="Proteomes" id="UP001597201"/>
    </source>
</evidence>
<dbReference type="Proteomes" id="UP001597201">
    <property type="component" value="Unassembled WGS sequence"/>
</dbReference>
<evidence type="ECO:0008006" key="3">
    <source>
        <dbReference type="Google" id="ProtNLM"/>
    </source>
</evidence>
<evidence type="ECO:0000313" key="1">
    <source>
        <dbReference type="EMBL" id="MFD1315301.1"/>
    </source>
</evidence>
<proteinExistence type="predicted"/>
<keyword evidence="2" id="KW-1185">Reference proteome</keyword>
<dbReference type="RefSeq" id="WP_377177320.1">
    <property type="nucleotide sequence ID" value="NZ_JBHTMY010000002.1"/>
</dbReference>
<dbReference type="SUPFAM" id="SSF53137">
    <property type="entry name" value="Translational machinery components"/>
    <property type="match status" value="1"/>
</dbReference>
<organism evidence="1 2">
    <name type="scientific">Namhaeicola litoreus</name>
    <dbReference type="NCBI Taxonomy" id="1052145"/>
    <lineage>
        <taxon>Bacteria</taxon>
        <taxon>Pseudomonadati</taxon>
        <taxon>Bacteroidota</taxon>
        <taxon>Flavobacteriia</taxon>
        <taxon>Flavobacteriales</taxon>
        <taxon>Flavobacteriaceae</taxon>
        <taxon>Namhaeicola</taxon>
    </lineage>
</organism>
<comment type="caution">
    <text evidence="1">The sequence shown here is derived from an EMBL/GenBank/DDBJ whole genome shotgun (WGS) entry which is preliminary data.</text>
</comment>
<gene>
    <name evidence="1" type="ORF">ACFQ39_06700</name>
</gene>
<protein>
    <recommendedName>
        <fullName evidence="3">Protein required for attachment to host cells</fullName>
    </recommendedName>
</protein>
<reference evidence="2" key="1">
    <citation type="journal article" date="2019" name="Int. J. Syst. Evol. Microbiol.">
        <title>The Global Catalogue of Microorganisms (GCM) 10K type strain sequencing project: providing services to taxonomists for standard genome sequencing and annotation.</title>
        <authorList>
            <consortium name="The Broad Institute Genomics Platform"/>
            <consortium name="The Broad Institute Genome Sequencing Center for Infectious Disease"/>
            <person name="Wu L."/>
            <person name="Ma J."/>
        </authorList>
    </citation>
    <scope>NUCLEOTIDE SEQUENCE [LARGE SCALE GENOMIC DNA]</scope>
    <source>
        <strain evidence="2">CCUG 61485</strain>
    </source>
</reference>